<reference evidence="2" key="1">
    <citation type="submission" date="2020-04" db="EMBL/GenBank/DDBJ databases">
        <authorList>
            <person name="Alioto T."/>
            <person name="Alioto T."/>
            <person name="Gomez Garrido J."/>
        </authorList>
    </citation>
    <scope>NUCLEOTIDE SEQUENCE</scope>
    <source>
        <strain evidence="2">A484AB</strain>
    </source>
</reference>
<evidence type="ECO:0000256" key="1">
    <source>
        <dbReference type="SAM" id="MobiDB-lite"/>
    </source>
</evidence>
<feature type="compositionally biased region" description="Polar residues" evidence="1">
    <location>
        <begin position="141"/>
        <end position="150"/>
    </location>
</feature>
<feature type="region of interest" description="Disordered" evidence="1">
    <location>
        <begin position="88"/>
        <end position="178"/>
    </location>
</feature>
<gene>
    <name evidence="2" type="ORF">PACLA_8A052400</name>
</gene>
<accession>A0A7D9D8L8</accession>
<evidence type="ECO:0000313" key="3">
    <source>
        <dbReference type="Proteomes" id="UP001152795"/>
    </source>
</evidence>
<evidence type="ECO:0000313" key="2">
    <source>
        <dbReference type="EMBL" id="CAB3979076.1"/>
    </source>
</evidence>
<comment type="caution">
    <text evidence="2">The sequence shown here is derived from an EMBL/GenBank/DDBJ whole genome shotgun (WGS) entry which is preliminary data.</text>
</comment>
<dbReference type="EMBL" id="CACRXK020000166">
    <property type="protein sequence ID" value="CAB3979076.1"/>
    <property type="molecule type" value="Genomic_DNA"/>
</dbReference>
<feature type="compositionally biased region" description="Low complexity" evidence="1">
    <location>
        <begin position="94"/>
        <end position="111"/>
    </location>
</feature>
<dbReference type="AlphaFoldDB" id="A0A7D9D8L8"/>
<name>A0A7D9D8L8_PARCT</name>
<keyword evidence="3" id="KW-1185">Reference proteome</keyword>
<feature type="compositionally biased region" description="Acidic residues" evidence="1">
    <location>
        <begin position="121"/>
        <end position="135"/>
    </location>
</feature>
<sequence>MITSKQVQDACRGPITYSKIKILMEQVGSRATTKKNLGDILEAFKEIGPLHTQLEEHLQDDEELLDDMMTLADIKLEVNTITGMVQEHLDERASGSNSCSKSQSSSMRSRSPPVIQQENADCQDEFDKQDEENREADEQRSQQAAQLSELSRQKRTPQEQTNEAERQSAVTSKKRDVS</sequence>
<protein>
    <submittedName>
        <fullName evidence="2">Uncharacterized protein</fullName>
    </submittedName>
</protein>
<organism evidence="2 3">
    <name type="scientific">Paramuricea clavata</name>
    <name type="common">Red gorgonian</name>
    <name type="synonym">Violescent sea-whip</name>
    <dbReference type="NCBI Taxonomy" id="317549"/>
    <lineage>
        <taxon>Eukaryota</taxon>
        <taxon>Metazoa</taxon>
        <taxon>Cnidaria</taxon>
        <taxon>Anthozoa</taxon>
        <taxon>Octocorallia</taxon>
        <taxon>Malacalcyonacea</taxon>
        <taxon>Plexauridae</taxon>
        <taxon>Paramuricea</taxon>
    </lineage>
</organism>
<proteinExistence type="predicted"/>
<dbReference type="Proteomes" id="UP001152795">
    <property type="component" value="Unassembled WGS sequence"/>
</dbReference>